<name>A0ABU0E7Q6_9FIRM</name>
<dbReference type="Pfam" id="PF12900">
    <property type="entry name" value="Pyridox_ox_2"/>
    <property type="match status" value="1"/>
</dbReference>
<evidence type="ECO:0000313" key="2">
    <source>
        <dbReference type="Proteomes" id="UP001230220"/>
    </source>
</evidence>
<organism evidence="1 2">
    <name type="scientific">Breznakia pachnodae</name>
    <dbReference type="NCBI Taxonomy" id="265178"/>
    <lineage>
        <taxon>Bacteria</taxon>
        <taxon>Bacillati</taxon>
        <taxon>Bacillota</taxon>
        <taxon>Erysipelotrichia</taxon>
        <taxon>Erysipelotrichales</taxon>
        <taxon>Erysipelotrichaceae</taxon>
        <taxon>Breznakia</taxon>
    </lineage>
</organism>
<gene>
    <name evidence="1" type="ORF">J2S15_003678</name>
</gene>
<reference evidence="1 2" key="1">
    <citation type="submission" date="2023-07" db="EMBL/GenBank/DDBJ databases">
        <title>Genomic Encyclopedia of Type Strains, Phase IV (KMG-IV): sequencing the most valuable type-strain genomes for metagenomic binning, comparative biology and taxonomic classification.</title>
        <authorList>
            <person name="Goeker M."/>
        </authorList>
    </citation>
    <scope>NUCLEOTIDE SEQUENCE [LARGE SCALE GENOMIC DNA]</scope>
    <source>
        <strain evidence="1 2">DSM 16784</strain>
    </source>
</reference>
<sequence length="156" mass="18033">MRRKEREVTQPDELLTIISECKVCRVAIHDEPYPYIVPLNFGYSYNNNQLIFYFHTAKVGKKIELLKLNPHVCIELDTNHELVSGDIACKYTYKYQSIIGFGKVEFVEDSEEKINALNHLMKHQTNSDEAFAYSPKQVEMIGVIKIVIDSFQGKQS</sequence>
<dbReference type="RefSeq" id="WP_307411158.1">
    <property type="nucleotide sequence ID" value="NZ_JAUSUR010000008.1"/>
</dbReference>
<proteinExistence type="predicted"/>
<comment type="caution">
    <text evidence="1">The sequence shown here is derived from an EMBL/GenBank/DDBJ whole genome shotgun (WGS) entry which is preliminary data.</text>
</comment>
<dbReference type="PANTHER" id="PTHR34071:SF2">
    <property type="entry name" value="FLAVIN-NUCLEOTIDE-BINDING PROTEIN"/>
    <property type="match status" value="1"/>
</dbReference>
<protein>
    <submittedName>
        <fullName evidence="1">Nitroimidazol reductase NimA-like FMN-containing flavoprotein (Pyridoxamine 5'-phosphate oxidase superfamily)</fullName>
    </submittedName>
</protein>
<dbReference type="PANTHER" id="PTHR34071">
    <property type="entry name" value="5-NITROIMIDAZOLE ANTIBIOTICS RESISTANCE PROTEIN, NIMA-FAMILY-RELATED PROTEIN-RELATED"/>
    <property type="match status" value="1"/>
</dbReference>
<dbReference type="SUPFAM" id="SSF50475">
    <property type="entry name" value="FMN-binding split barrel"/>
    <property type="match status" value="1"/>
</dbReference>
<dbReference type="InterPro" id="IPR024747">
    <property type="entry name" value="Pyridox_Oxase-rel"/>
</dbReference>
<dbReference type="Proteomes" id="UP001230220">
    <property type="component" value="Unassembled WGS sequence"/>
</dbReference>
<accession>A0ABU0E7Q6</accession>
<keyword evidence="2" id="KW-1185">Reference proteome</keyword>
<dbReference type="EMBL" id="JAUSUR010000008">
    <property type="protein sequence ID" value="MDQ0362917.1"/>
    <property type="molecule type" value="Genomic_DNA"/>
</dbReference>
<evidence type="ECO:0000313" key="1">
    <source>
        <dbReference type="EMBL" id="MDQ0362917.1"/>
    </source>
</evidence>
<dbReference type="Gene3D" id="2.30.110.10">
    <property type="entry name" value="Electron Transport, Fmn-binding Protein, Chain A"/>
    <property type="match status" value="1"/>
</dbReference>
<dbReference type="InterPro" id="IPR012349">
    <property type="entry name" value="Split_barrel_FMN-bd"/>
</dbReference>